<evidence type="ECO:0000256" key="2">
    <source>
        <dbReference type="RuleBase" id="RU363034"/>
    </source>
</evidence>
<dbReference type="EMBL" id="NJHN03000090">
    <property type="protein sequence ID" value="KAH9416644.1"/>
    <property type="molecule type" value="Genomic_DNA"/>
</dbReference>
<evidence type="ECO:0000256" key="4">
    <source>
        <dbReference type="SAM" id="Phobius"/>
    </source>
</evidence>
<feature type="transmembrane region" description="Helical" evidence="4">
    <location>
        <begin position="520"/>
        <end position="544"/>
    </location>
</feature>
<keyword evidence="2" id="KW-0720">Serine protease</keyword>
<dbReference type="PROSITE" id="PS00134">
    <property type="entry name" value="TRYPSIN_HIS"/>
    <property type="match status" value="4"/>
</dbReference>
<dbReference type="PROSITE" id="PS00135">
    <property type="entry name" value="TRYPSIN_SER"/>
    <property type="match status" value="4"/>
</dbReference>
<evidence type="ECO:0000259" key="5">
    <source>
        <dbReference type="PROSITE" id="PS50240"/>
    </source>
</evidence>
<protein>
    <recommendedName>
        <fullName evidence="5">Peptidase S1 domain-containing protein</fullName>
    </recommendedName>
</protein>
<dbReference type="InterPro" id="IPR043504">
    <property type="entry name" value="Peptidase_S1_PA_chymotrypsin"/>
</dbReference>
<feature type="region of interest" description="Disordered" evidence="3">
    <location>
        <begin position="419"/>
        <end position="466"/>
    </location>
</feature>
<keyword evidence="7" id="KW-1185">Reference proteome</keyword>
<dbReference type="Gene3D" id="2.40.10.10">
    <property type="entry name" value="Trypsin-like serine proteases"/>
    <property type="match status" value="7"/>
</dbReference>
<proteinExistence type="predicted"/>
<keyword evidence="2" id="KW-0645">Protease</keyword>
<keyword evidence="2" id="KW-0378">Hydrolase</keyword>
<gene>
    <name evidence="6" type="ORF">DERP_010009</name>
</gene>
<dbReference type="SMART" id="SM00020">
    <property type="entry name" value="Tryp_SPc"/>
    <property type="match status" value="4"/>
</dbReference>
<accession>A0ABQ8J253</accession>
<sequence>MKKFGLESIINHQIIIIHYGTTLTTSKFIINNDQDQDRHLQNLDHHQRNDYDTGGGSGDEDEFLFDRTAPDTSAGFFAKALDNVVRFLPTMRIRERQNPGCVGGTKCQFFVFCWMSGGSLGASCGPLHTCCVTPSSQDIQPKYWGPVINDPQCGKSATRISRIVGGSDASFGQFPWQAFVQVGGSRCGGALVGPAHVVTAGHCVARSQHNPSSIRVTLGDYILHSEIESLPHEVFTVSEVKLHPNFRFTPQADRYDVAVLVLDRSVQYRENIMPICLPPKDTIYIGRMSYVAGWGALQAGSKLRPKVLQHVPVPVIENNICENWHKQRGINIKIYDEMMCAGYETGGKDACQGDSGGPLMLNEFGVWYLIGIVSAGYSCAKQYQPGIYHRVSSSSDWVSANVFPSAHFRVPKFVVRLNPHNDNDQQQSNQKNPNNYRYANDTSTTLSSSSSSIRKNGKHRKHRKRKRKITYDLKHYRRITSIQILIIWFISLMILTCHLWNCYRSSSSIDQKSINRLICYWLTISISLNFLISNLLLLILQFYICHLIQMFPKISWLFIEMLLSILLIITIFFYSIIIACLINGQKFIIILSWIQLMMIIFYLINLIHHPSTCSNDRSQTACTFNLLCYLANGLPIEGCEDNPSITCCYLLSNAIRRTRPDNVMKSVFQEIVNRKFYARNYNIDDICGKPMSKPRSRIIGGQDAYFGEFPWQVHIKITKHQCGGALVNSRFIVTAAHCIYQAPIHQLNVIIGAHDIEDHRYQDIPPQYFRVQRVILHPNFRFSASHPDRYDVALIKLDSPVRFSDSVLPVCLPIEENRNFEGHKGVVTGWGKTDPALSNRYGTRLLQKVDVPIIDNEKCETWHRTRGIDLRIFSEMMCAGYEDGQKDACVGDSGGPLVINMNGRWTLAGITSAGFGCAQSRQPAFPQKCQHQNEQYQCTFGITCWMSGQRPLDLCNGGIFWSCCVPFETISTSTTTGQTNQTSITPDEVVDPECGRIMLTRNAKIVGGENARFGQNPWQVAIVKHQFLNQKISCGGALINRRWIVTAAHCVYKTPANNIRIRLGDYNLKAQTEQYIHEEYSIRRKVVHEGYNPATYQNDIALLELNQDYGVSTSPGILQKVDVEVIDSDDCQEWMKNAGRREKIFNNMLCAGYKDGGRDSCQGDSGSPLSLRDDNHQILIGLVSWGVGCARPNLPGVYTRCGINRYNNEIPLTERIVGGNRSYEGEFPWQVSIRLTHPQAGKVGHWCGGVLIDNDWIVTAAHCIINPLFMLPQAKHWEVRVGYDNDIALMKLSKPVETSEFVKPICLPPSIYTEFFEKECIASGWGKLDHRSDVLQKVRIKVFDNALCQQAYFSKFKIGIKNWHLCAGTEDERGGKGTCHGDSGGPLQCKIGSTWYLAGVTSFGSGCAKPGFHDVYTRITHFMEWINQLRFLY</sequence>
<dbReference type="PANTHER" id="PTHR24252">
    <property type="entry name" value="ACROSIN-RELATED"/>
    <property type="match status" value="1"/>
</dbReference>
<evidence type="ECO:0000256" key="1">
    <source>
        <dbReference type="ARBA" id="ARBA00023157"/>
    </source>
</evidence>
<evidence type="ECO:0000313" key="7">
    <source>
        <dbReference type="Proteomes" id="UP000887458"/>
    </source>
</evidence>
<dbReference type="PANTHER" id="PTHR24252:SF7">
    <property type="entry name" value="HYALIN"/>
    <property type="match status" value="1"/>
</dbReference>
<dbReference type="Proteomes" id="UP000887458">
    <property type="component" value="Unassembled WGS sequence"/>
</dbReference>
<reference evidence="6 7" key="2">
    <citation type="journal article" date="2022" name="Mol. Biol. Evol.">
        <title>Comparative Genomics Reveals Insights into the Divergent Evolution of Astigmatic Mites and Household Pest Adaptations.</title>
        <authorList>
            <person name="Xiong Q."/>
            <person name="Wan A.T."/>
            <person name="Liu X."/>
            <person name="Fung C.S."/>
            <person name="Xiao X."/>
            <person name="Malainual N."/>
            <person name="Hou J."/>
            <person name="Wang L."/>
            <person name="Wang M."/>
            <person name="Yang K.Y."/>
            <person name="Cui Y."/>
            <person name="Leung E.L."/>
            <person name="Nong W."/>
            <person name="Shin S.K."/>
            <person name="Au S.W."/>
            <person name="Jeong K.Y."/>
            <person name="Chew F.T."/>
            <person name="Hui J.H."/>
            <person name="Leung T.F."/>
            <person name="Tungtrongchitr A."/>
            <person name="Zhong N."/>
            <person name="Liu Z."/>
            <person name="Tsui S.K."/>
        </authorList>
    </citation>
    <scope>NUCLEOTIDE SEQUENCE [LARGE SCALE GENOMIC DNA]</scope>
    <source>
        <strain evidence="6">Derp</strain>
    </source>
</reference>
<feature type="domain" description="Peptidase S1" evidence="5">
    <location>
        <begin position="1005"/>
        <end position="1431"/>
    </location>
</feature>
<dbReference type="Pfam" id="PF00089">
    <property type="entry name" value="Trypsin"/>
    <property type="match status" value="5"/>
</dbReference>
<dbReference type="InterPro" id="IPR001254">
    <property type="entry name" value="Trypsin_dom"/>
</dbReference>
<feature type="domain" description="Peptidase S1" evidence="5">
    <location>
        <begin position="698"/>
        <end position="951"/>
    </location>
</feature>
<feature type="compositionally biased region" description="Low complexity" evidence="3">
    <location>
        <begin position="442"/>
        <end position="454"/>
    </location>
</feature>
<evidence type="ECO:0000256" key="3">
    <source>
        <dbReference type="SAM" id="MobiDB-lite"/>
    </source>
</evidence>
<keyword evidence="4" id="KW-0472">Membrane</keyword>
<dbReference type="PRINTS" id="PR00722">
    <property type="entry name" value="CHYMOTRYPSIN"/>
</dbReference>
<keyword evidence="4" id="KW-1133">Transmembrane helix</keyword>
<name>A0ABQ8J253_DERPT</name>
<feature type="transmembrane region" description="Helical" evidence="4">
    <location>
        <begin position="482"/>
        <end position="500"/>
    </location>
</feature>
<feature type="compositionally biased region" description="Basic residues" evidence="3">
    <location>
        <begin position="455"/>
        <end position="466"/>
    </location>
</feature>
<feature type="transmembrane region" description="Helical" evidence="4">
    <location>
        <begin position="556"/>
        <end position="580"/>
    </location>
</feature>
<organism evidence="6 7">
    <name type="scientific">Dermatophagoides pteronyssinus</name>
    <name type="common">European house dust mite</name>
    <dbReference type="NCBI Taxonomy" id="6956"/>
    <lineage>
        <taxon>Eukaryota</taxon>
        <taxon>Metazoa</taxon>
        <taxon>Ecdysozoa</taxon>
        <taxon>Arthropoda</taxon>
        <taxon>Chelicerata</taxon>
        <taxon>Arachnida</taxon>
        <taxon>Acari</taxon>
        <taxon>Acariformes</taxon>
        <taxon>Sarcoptiformes</taxon>
        <taxon>Astigmata</taxon>
        <taxon>Psoroptidia</taxon>
        <taxon>Analgoidea</taxon>
        <taxon>Pyroglyphidae</taxon>
        <taxon>Dermatophagoidinae</taxon>
        <taxon>Dermatophagoides</taxon>
    </lineage>
</organism>
<dbReference type="CDD" id="cd00190">
    <property type="entry name" value="Tryp_SPc"/>
    <property type="match status" value="4"/>
</dbReference>
<feature type="compositionally biased region" description="Low complexity" evidence="3">
    <location>
        <begin position="419"/>
        <end position="435"/>
    </location>
</feature>
<comment type="caution">
    <text evidence="6">The sequence shown here is derived from an EMBL/GenBank/DDBJ whole genome shotgun (WGS) entry which is preliminary data.</text>
</comment>
<dbReference type="InterPro" id="IPR009003">
    <property type="entry name" value="Peptidase_S1_PA"/>
</dbReference>
<feature type="domain" description="Peptidase S1" evidence="5">
    <location>
        <begin position="163"/>
        <end position="403"/>
    </location>
</feature>
<dbReference type="InterPro" id="IPR001314">
    <property type="entry name" value="Peptidase_S1A"/>
</dbReference>
<dbReference type="InterPro" id="IPR018114">
    <property type="entry name" value="TRYPSIN_HIS"/>
</dbReference>
<feature type="transmembrane region" description="Helical" evidence="4">
    <location>
        <begin position="587"/>
        <end position="607"/>
    </location>
</feature>
<dbReference type="InterPro" id="IPR033116">
    <property type="entry name" value="TRYPSIN_SER"/>
</dbReference>
<keyword evidence="1" id="KW-1015">Disulfide bond</keyword>
<evidence type="ECO:0000313" key="6">
    <source>
        <dbReference type="EMBL" id="KAH9416644.1"/>
    </source>
</evidence>
<dbReference type="SUPFAM" id="SSF50494">
    <property type="entry name" value="Trypsin-like serine proteases"/>
    <property type="match status" value="4"/>
</dbReference>
<reference evidence="6 7" key="1">
    <citation type="journal article" date="2018" name="J. Allergy Clin. Immunol.">
        <title>High-quality assembly of Dermatophagoides pteronyssinus genome and transcriptome reveals a wide range of novel allergens.</title>
        <authorList>
            <person name="Liu X.Y."/>
            <person name="Yang K.Y."/>
            <person name="Wang M.Q."/>
            <person name="Kwok J.S."/>
            <person name="Zeng X."/>
            <person name="Yang Z."/>
            <person name="Xiao X.J."/>
            <person name="Lau C.P."/>
            <person name="Li Y."/>
            <person name="Huang Z.M."/>
            <person name="Ba J.G."/>
            <person name="Yim A.K."/>
            <person name="Ouyang C.Y."/>
            <person name="Ngai S.M."/>
            <person name="Chan T.F."/>
            <person name="Leung E.L."/>
            <person name="Liu L."/>
            <person name="Liu Z.G."/>
            <person name="Tsui S.K."/>
        </authorList>
    </citation>
    <scope>NUCLEOTIDE SEQUENCE [LARGE SCALE GENOMIC DNA]</scope>
    <source>
        <strain evidence="6">Derp</strain>
    </source>
</reference>
<dbReference type="PROSITE" id="PS50240">
    <property type="entry name" value="TRYPSIN_DOM"/>
    <property type="match status" value="3"/>
</dbReference>
<keyword evidence="4" id="KW-0812">Transmembrane</keyword>